<reference evidence="1 2" key="1">
    <citation type="submission" date="2016-10" db="EMBL/GenBank/DDBJ databases">
        <authorList>
            <person name="de Groot N.N."/>
        </authorList>
    </citation>
    <scope>NUCLEOTIDE SEQUENCE [LARGE SCALE GENOMIC DNA]</scope>
    <source>
        <strain evidence="2">EB21,IBRC-M 10013,KCTC 4048</strain>
    </source>
</reference>
<dbReference type="InterPro" id="IPR058821">
    <property type="entry name" value="Double_WHD-containing_halo"/>
</dbReference>
<dbReference type="AlphaFoldDB" id="A0A1H0AD32"/>
<dbReference type="Proteomes" id="UP000199370">
    <property type="component" value="Unassembled WGS sequence"/>
</dbReference>
<dbReference type="Pfam" id="PF25947">
    <property type="entry name" value="WHD_halo_double"/>
    <property type="match status" value="1"/>
</dbReference>
<protein>
    <submittedName>
        <fullName evidence="1">Uncharacterized protein</fullName>
    </submittedName>
</protein>
<name>A0A1H0AD32_9EURY</name>
<proteinExistence type="predicted"/>
<dbReference type="OrthoDB" id="170219at2157"/>
<keyword evidence="2" id="KW-1185">Reference proteome</keyword>
<accession>A0A1H0AD32</accession>
<dbReference type="STRING" id="996166.SAMN05192554_1263"/>
<dbReference type="RefSeq" id="WP_089735806.1">
    <property type="nucleotide sequence ID" value="NZ_FNIA01000026.1"/>
</dbReference>
<organism evidence="1 2">
    <name type="scientific">Haloarchaeobius iranensis</name>
    <dbReference type="NCBI Taxonomy" id="996166"/>
    <lineage>
        <taxon>Archaea</taxon>
        <taxon>Methanobacteriati</taxon>
        <taxon>Methanobacteriota</taxon>
        <taxon>Stenosarchaea group</taxon>
        <taxon>Halobacteria</taxon>
        <taxon>Halobacteriales</taxon>
        <taxon>Halorubellaceae</taxon>
        <taxon>Haloarchaeobius</taxon>
    </lineage>
</organism>
<evidence type="ECO:0000313" key="2">
    <source>
        <dbReference type="Proteomes" id="UP000199370"/>
    </source>
</evidence>
<evidence type="ECO:0000313" key="1">
    <source>
        <dbReference type="EMBL" id="SDN30626.1"/>
    </source>
</evidence>
<sequence length="165" mass="18506">MKVKHVPAAPDDLAFVADAQRAVPLVPDSQDDCCARILERTDLVSRDEAATWLTFLRGLGLVERGPSGYSRVRRDPDPEFLREAFRDGVFGVDAVLDALRDTDEPLSAEATFERVRDAIPEWERHKNPTTWTDVWTETVGHELDWLVRLGLADRVDDGYVSAADS</sequence>
<gene>
    <name evidence="1" type="ORF">SAMN05192554_1263</name>
</gene>
<dbReference type="EMBL" id="FNIA01000026">
    <property type="protein sequence ID" value="SDN30626.1"/>
    <property type="molecule type" value="Genomic_DNA"/>
</dbReference>